<dbReference type="Proteomes" id="UP000249645">
    <property type="component" value="Unassembled WGS sequence"/>
</dbReference>
<feature type="transmembrane region" description="Helical" evidence="1">
    <location>
        <begin position="50"/>
        <end position="71"/>
    </location>
</feature>
<comment type="caution">
    <text evidence="2">The sequence shown here is derived from an EMBL/GenBank/DDBJ whole genome shotgun (WGS) entry which is preliminary data.</text>
</comment>
<keyword evidence="1" id="KW-1133">Transmembrane helix</keyword>
<dbReference type="AlphaFoldDB" id="A0A2W5GSW9"/>
<evidence type="ECO:0000256" key="1">
    <source>
        <dbReference type="SAM" id="Phobius"/>
    </source>
</evidence>
<protein>
    <submittedName>
        <fullName evidence="2">Uncharacterized protein</fullName>
    </submittedName>
</protein>
<keyword evidence="1" id="KW-0472">Membrane</keyword>
<dbReference type="EMBL" id="QFOI01000286">
    <property type="protein sequence ID" value="PZP45089.1"/>
    <property type="molecule type" value="Genomic_DNA"/>
</dbReference>
<evidence type="ECO:0000313" key="3">
    <source>
        <dbReference type="Proteomes" id="UP000249645"/>
    </source>
</evidence>
<name>A0A2W5GSW9_9SPHI</name>
<evidence type="ECO:0000313" key="2">
    <source>
        <dbReference type="EMBL" id="PZP45089.1"/>
    </source>
</evidence>
<gene>
    <name evidence="2" type="ORF">DI598_13800</name>
</gene>
<keyword evidence="1" id="KW-0812">Transmembrane</keyword>
<organism evidence="2 3">
    <name type="scientific">Pseudopedobacter saltans</name>
    <dbReference type="NCBI Taxonomy" id="151895"/>
    <lineage>
        <taxon>Bacteria</taxon>
        <taxon>Pseudomonadati</taxon>
        <taxon>Bacteroidota</taxon>
        <taxon>Sphingobacteriia</taxon>
        <taxon>Sphingobacteriales</taxon>
        <taxon>Sphingobacteriaceae</taxon>
        <taxon>Pseudopedobacter</taxon>
    </lineage>
</organism>
<accession>A0A2W5GSW9</accession>
<proteinExistence type="predicted"/>
<sequence length="78" mass="8728">MKLNHVIFIQKDMKVLNLLCLIGGLLLILIGTSKVVNYTETQIVSESYKIGQYIILGLIPLSGLLLLVGSIRRFKLEN</sequence>
<reference evidence="2 3" key="1">
    <citation type="submission" date="2017-11" db="EMBL/GenBank/DDBJ databases">
        <title>Infants hospitalized years apart are colonized by the same room-sourced microbial strains.</title>
        <authorList>
            <person name="Brooks B."/>
            <person name="Olm M.R."/>
            <person name="Firek B.A."/>
            <person name="Baker R."/>
            <person name="Thomas B.C."/>
            <person name="Morowitz M.J."/>
            <person name="Banfield J.F."/>
        </authorList>
    </citation>
    <scope>NUCLEOTIDE SEQUENCE [LARGE SCALE GENOMIC DNA]</scope>
    <source>
        <strain evidence="2">S2_009_000_R2_76</strain>
    </source>
</reference>
<feature type="transmembrane region" description="Helical" evidence="1">
    <location>
        <begin position="12"/>
        <end position="30"/>
    </location>
</feature>